<keyword evidence="2" id="KW-1185">Reference proteome</keyword>
<feature type="non-terminal residue" evidence="1">
    <location>
        <position position="161"/>
    </location>
</feature>
<name>A0ACA9NPF9_9GLOM</name>
<sequence>MASKLFMGDMPELMENILNNLENEFPSLYSCTLVSRHWCKMSIPILWQDPFSFDRKPSFISNYFSSLDDDEDSILKDYGINPEFSKTLFNYARFLKVLDLYRLEKMTKKWSEIFCLLGQNVQFFSQLQYLSLGTISVFSDFIIDDAIALLKILAKRSTKIS</sequence>
<protein>
    <submittedName>
        <fullName evidence="1">2887_t:CDS:1</fullName>
    </submittedName>
</protein>
<evidence type="ECO:0000313" key="2">
    <source>
        <dbReference type="Proteomes" id="UP000789366"/>
    </source>
</evidence>
<reference evidence="1" key="1">
    <citation type="submission" date="2021-06" db="EMBL/GenBank/DDBJ databases">
        <authorList>
            <person name="Kallberg Y."/>
            <person name="Tangrot J."/>
            <person name="Rosling A."/>
        </authorList>
    </citation>
    <scope>NUCLEOTIDE SEQUENCE</scope>
    <source>
        <strain evidence="1">28 12/20/2015</strain>
    </source>
</reference>
<gene>
    <name evidence="1" type="ORF">SPELUC_LOCUS9184</name>
</gene>
<proteinExistence type="predicted"/>
<evidence type="ECO:0000313" key="1">
    <source>
        <dbReference type="EMBL" id="CAG8658645.1"/>
    </source>
</evidence>
<dbReference type="EMBL" id="CAJVPW010015055">
    <property type="protein sequence ID" value="CAG8658645.1"/>
    <property type="molecule type" value="Genomic_DNA"/>
</dbReference>
<comment type="caution">
    <text evidence="1">The sequence shown here is derived from an EMBL/GenBank/DDBJ whole genome shotgun (WGS) entry which is preliminary data.</text>
</comment>
<organism evidence="1 2">
    <name type="scientific">Cetraspora pellucida</name>
    <dbReference type="NCBI Taxonomy" id="1433469"/>
    <lineage>
        <taxon>Eukaryota</taxon>
        <taxon>Fungi</taxon>
        <taxon>Fungi incertae sedis</taxon>
        <taxon>Mucoromycota</taxon>
        <taxon>Glomeromycotina</taxon>
        <taxon>Glomeromycetes</taxon>
        <taxon>Diversisporales</taxon>
        <taxon>Gigasporaceae</taxon>
        <taxon>Cetraspora</taxon>
    </lineage>
</organism>
<accession>A0ACA9NPF9</accession>
<dbReference type="Proteomes" id="UP000789366">
    <property type="component" value="Unassembled WGS sequence"/>
</dbReference>